<dbReference type="InterPro" id="IPR032710">
    <property type="entry name" value="NTF2-like_dom_sf"/>
</dbReference>
<organism evidence="1 2">
    <name type="scientific">Pseudosulfitobacter pseudonitzschiae</name>
    <dbReference type="NCBI Taxonomy" id="1402135"/>
    <lineage>
        <taxon>Bacteria</taxon>
        <taxon>Pseudomonadati</taxon>
        <taxon>Pseudomonadota</taxon>
        <taxon>Alphaproteobacteria</taxon>
        <taxon>Rhodobacterales</taxon>
        <taxon>Roseobacteraceae</taxon>
        <taxon>Pseudosulfitobacter</taxon>
    </lineage>
</organism>
<protein>
    <recommendedName>
        <fullName evidence="3">SnoaL-like domain protein</fullName>
    </recommendedName>
</protein>
<accession>A0A073JC95</accession>
<dbReference type="Proteomes" id="UP000027746">
    <property type="component" value="Unassembled WGS sequence"/>
</dbReference>
<dbReference type="OrthoDB" id="4539871at2"/>
<sequence length="138" mass="15252">MQIPFNFTERASAAFNDRDLDALLGLMSEDFHFVDPMGETTGRAATRAREEALFAAFPDIRVEMSPVVWIARHLAMTAVFTGTFTGDFAIGGHLIPPSGAPFQFRFAGFFTFDDHHATREEVFYDRVALMQALGQGAG</sequence>
<dbReference type="InterPro" id="IPR009959">
    <property type="entry name" value="Cyclase_SnoaL-like"/>
</dbReference>
<dbReference type="AlphaFoldDB" id="A0A073JC95"/>
<dbReference type="Gene3D" id="3.10.450.50">
    <property type="match status" value="1"/>
</dbReference>
<evidence type="ECO:0000313" key="1">
    <source>
        <dbReference type="EMBL" id="KEJ95357.1"/>
    </source>
</evidence>
<name>A0A073JC95_9RHOB</name>
<dbReference type="RefSeq" id="WP_037927756.1">
    <property type="nucleotide sequence ID" value="NZ_CP054606.1"/>
</dbReference>
<comment type="caution">
    <text evidence="1">The sequence shown here is derived from an EMBL/GenBank/DDBJ whole genome shotgun (WGS) entry which is preliminary data.</text>
</comment>
<keyword evidence="2" id="KW-1185">Reference proteome</keyword>
<dbReference type="GeneID" id="68872547"/>
<dbReference type="EMBL" id="JAMD01000007">
    <property type="protein sequence ID" value="KEJ95357.1"/>
    <property type="molecule type" value="Genomic_DNA"/>
</dbReference>
<dbReference type="Pfam" id="PF07366">
    <property type="entry name" value="SnoaL"/>
    <property type="match status" value="1"/>
</dbReference>
<reference evidence="1 2" key="1">
    <citation type="submission" date="2014-01" db="EMBL/GenBank/DDBJ databases">
        <title>Sulfitobacter sp. H3 (MCCC 1A00686) Genome Sequencing.</title>
        <authorList>
            <person name="Lai Q."/>
            <person name="Hong Z."/>
        </authorList>
    </citation>
    <scope>NUCLEOTIDE SEQUENCE [LARGE SCALE GENOMIC DNA]</scope>
    <source>
        <strain evidence="1 2">H3</strain>
    </source>
</reference>
<proteinExistence type="predicted"/>
<dbReference type="GO" id="GO:0030638">
    <property type="term" value="P:polyketide metabolic process"/>
    <property type="evidence" value="ECO:0007669"/>
    <property type="project" value="InterPro"/>
</dbReference>
<evidence type="ECO:0008006" key="3">
    <source>
        <dbReference type="Google" id="ProtNLM"/>
    </source>
</evidence>
<dbReference type="SUPFAM" id="SSF54427">
    <property type="entry name" value="NTF2-like"/>
    <property type="match status" value="1"/>
</dbReference>
<evidence type="ECO:0000313" key="2">
    <source>
        <dbReference type="Proteomes" id="UP000027746"/>
    </source>
</evidence>
<gene>
    <name evidence="1" type="ORF">SUH3_22790</name>
</gene>